<dbReference type="FunFam" id="2.30.180.10:FF:000008">
    <property type="entry name" value="Fasciclin-like arabinogalactan protein 10"/>
    <property type="match status" value="1"/>
</dbReference>
<dbReference type="GO" id="GO:0005886">
    <property type="term" value="C:plasma membrane"/>
    <property type="evidence" value="ECO:0007669"/>
    <property type="project" value="UniProtKB-SubCell"/>
</dbReference>
<reference evidence="16" key="1">
    <citation type="submission" date="2025-08" db="UniProtKB">
        <authorList>
            <consortium name="RefSeq"/>
        </authorList>
    </citation>
    <scope>IDENTIFICATION</scope>
</reference>
<evidence type="ECO:0000256" key="1">
    <source>
        <dbReference type="ARBA" id="ARBA00004609"/>
    </source>
</evidence>
<dbReference type="Gene3D" id="2.30.180.10">
    <property type="entry name" value="FAS1 domain"/>
    <property type="match status" value="2"/>
</dbReference>
<protein>
    <submittedName>
        <fullName evidence="16">Fasciclin-like arabinogalactan protein 2</fullName>
    </submittedName>
</protein>
<evidence type="ECO:0000256" key="12">
    <source>
        <dbReference type="SAM" id="MobiDB-lite"/>
    </source>
</evidence>
<evidence type="ECO:0000256" key="4">
    <source>
        <dbReference type="ARBA" id="ARBA00022622"/>
    </source>
</evidence>
<feature type="chain" id="PRO_5044254574" evidence="13">
    <location>
        <begin position="26"/>
        <end position="408"/>
    </location>
</feature>
<evidence type="ECO:0000256" key="5">
    <source>
        <dbReference type="ARBA" id="ARBA00022729"/>
    </source>
</evidence>
<evidence type="ECO:0000256" key="13">
    <source>
        <dbReference type="SAM" id="SignalP"/>
    </source>
</evidence>
<sequence>MAHSLLPMAATCLLLLTFLPSSSEAHNITKILAQHPEFSTFNHYLTITHLATEIDRRLTITVLAVDNSGMSSILAKHFTLPTLKNVLRLHILVDYYGAKKLHQLTGGSATASSMFQATGDAPGTSGYVNISDHHGGKVSFSAIDDAEGDAPATPSSMFVKSIKEMPYNISIIQISAPLTSPIAEAPAAAPAPINITESMKKKGCGLFADLLLSTPDVEKTFESNVDGGLTIFCPIDSAVKSFMPKFKNLTSEAKQSLLLFHGYPVYNSLQGLKTNNGLVPTLATDGGGKSFRFTIQTEGADITLKTKAITATIKSTIIDQDPCAIYTIDKVLEPHELFKEVQTDAPAPAPAHAAKSHKGKNAASPPAPADGPDSAPADDKAADDNAGIVLSSGRFLTATAAVLVVLMV</sequence>
<dbReference type="InterPro" id="IPR036378">
    <property type="entry name" value="FAS1_dom_sf"/>
</dbReference>
<dbReference type="InterPro" id="IPR000782">
    <property type="entry name" value="FAS1_domain"/>
</dbReference>
<keyword evidence="10" id="KW-0449">Lipoprotein</keyword>
<evidence type="ECO:0000259" key="14">
    <source>
        <dbReference type="PROSITE" id="PS50213"/>
    </source>
</evidence>
<keyword evidence="6" id="KW-0677">Repeat</keyword>
<dbReference type="SMART" id="SM00554">
    <property type="entry name" value="FAS1"/>
    <property type="match status" value="2"/>
</dbReference>
<evidence type="ECO:0000256" key="8">
    <source>
        <dbReference type="ARBA" id="ARBA00023136"/>
    </source>
</evidence>
<name>A0AB40BGI5_DIOCR</name>
<dbReference type="SUPFAM" id="SSF82153">
    <property type="entry name" value="FAS1 domain"/>
    <property type="match status" value="2"/>
</dbReference>
<evidence type="ECO:0000256" key="2">
    <source>
        <dbReference type="ARBA" id="ARBA00007843"/>
    </source>
</evidence>
<comment type="similarity">
    <text evidence="2">Belongs to the fasciclin-like AGP family.</text>
</comment>
<keyword evidence="8" id="KW-0472">Membrane</keyword>
<evidence type="ECO:0000313" key="16">
    <source>
        <dbReference type="RefSeq" id="XP_039126482.1"/>
    </source>
</evidence>
<keyword evidence="3" id="KW-1003">Cell membrane</keyword>
<gene>
    <name evidence="16" type="primary">LOC120262443</name>
</gene>
<dbReference type="InterPro" id="IPR033254">
    <property type="entry name" value="Plant_FLA"/>
</dbReference>
<evidence type="ECO:0000256" key="9">
    <source>
        <dbReference type="ARBA" id="ARBA00023180"/>
    </source>
</evidence>
<feature type="domain" description="FAS1" evidence="14">
    <location>
        <begin position="25"/>
        <end position="178"/>
    </location>
</feature>
<accession>A0AB40BGI5</accession>
<dbReference type="PANTHER" id="PTHR32382">
    <property type="entry name" value="FASCICLIN-LIKE ARABINOGALACTAN PROTEIN"/>
    <property type="match status" value="1"/>
</dbReference>
<evidence type="ECO:0000256" key="6">
    <source>
        <dbReference type="ARBA" id="ARBA00022737"/>
    </source>
</evidence>
<evidence type="ECO:0000256" key="10">
    <source>
        <dbReference type="ARBA" id="ARBA00023288"/>
    </source>
</evidence>
<keyword evidence="5 13" id="KW-0732">Signal</keyword>
<feature type="domain" description="FAS1" evidence="14">
    <location>
        <begin position="192"/>
        <end position="332"/>
    </location>
</feature>
<organism evidence="15 16">
    <name type="scientific">Dioscorea cayennensis subsp. rotundata</name>
    <name type="common">White Guinea yam</name>
    <name type="synonym">Dioscorea rotundata</name>
    <dbReference type="NCBI Taxonomy" id="55577"/>
    <lineage>
        <taxon>Eukaryota</taxon>
        <taxon>Viridiplantae</taxon>
        <taxon>Streptophyta</taxon>
        <taxon>Embryophyta</taxon>
        <taxon>Tracheophyta</taxon>
        <taxon>Spermatophyta</taxon>
        <taxon>Magnoliopsida</taxon>
        <taxon>Liliopsida</taxon>
        <taxon>Dioscoreales</taxon>
        <taxon>Dioscoreaceae</taxon>
        <taxon>Dioscorea</taxon>
    </lineage>
</organism>
<dbReference type="PANTHER" id="PTHR32382:SF4">
    <property type="entry name" value="FASCICLIN-LIKE ARABINOGALACTAN PROTEIN 1"/>
    <property type="match status" value="1"/>
</dbReference>
<dbReference type="RefSeq" id="XP_039126482.1">
    <property type="nucleotide sequence ID" value="XM_039270548.1"/>
</dbReference>
<keyword evidence="15" id="KW-1185">Reference proteome</keyword>
<evidence type="ECO:0000256" key="11">
    <source>
        <dbReference type="ARBA" id="ARBA00024686"/>
    </source>
</evidence>
<dbReference type="AlphaFoldDB" id="A0AB40BGI5"/>
<proteinExistence type="inferred from homology"/>
<evidence type="ECO:0000256" key="3">
    <source>
        <dbReference type="ARBA" id="ARBA00022475"/>
    </source>
</evidence>
<dbReference type="GeneID" id="120262443"/>
<comment type="function">
    <text evidence="11">May be a cell surface adhesion protein.</text>
</comment>
<feature type="signal peptide" evidence="13">
    <location>
        <begin position="1"/>
        <end position="25"/>
    </location>
</feature>
<keyword evidence="9" id="KW-0325">Glycoprotein</keyword>
<comment type="subcellular location">
    <subcellularLocation>
        <location evidence="1">Cell membrane</location>
        <topology evidence="1">Lipid-anchor</topology>
        <topology evidence="1">GPI-anchor</topology>
    </subcellularLocation>
</comment>
<feature type="region of interest" description="Disordered" evidence="12">
    <location>
        <begin position="345"/>
        <end position="381"/>
    </location>
</feature>
<evidence type="ECO:0000256" key="7">
    <source>
        <dbReference type="ARBA" id="ARBA00022974"/>
    </source>
</evidence>
<keyword evidence="4" id="KW-0336">GPI-anchor</keyword>
<dbReference type="GO" id="GO:0098552">
    <property type="term" value="C:side of membrane"/>
    <property type="evidence" value="ECO:0007669"/>
    <property type="project" value="UniProtKB-KW"/>
</dbReference>
<keyword evidence="7" id="KW-0654">Proteoglycan</keyword>
<dbReference type="FunFam" id="2.30.180.10:FF:000010">
    <property type="entry name" value="Fasciclin-like arabinogalactan protein 2"/>
    <property type="match status" value="1"/>
</dbReference>
<dbReference type="PROSITE" id="PS50213">
    <property type="entry name" value="FAS1"/>
    <property type="match status" value="2"/>
</dbReference>
<dbReference type="Pfam" id="PF02469">
    <property type="entry name" value="Fasciclin"/>
    <property type="match status" value="1"/>
</dbReference>
<evidence type="ECO:0000313" key="15">
    <source>
        <dbReference type="Proteomes" id="UP001515500"/>
    </source>
</evidence>
<dbReference type="Proteomes" id="UP001515500">
    <property type="component" value="Chromosome 5"/>
</dbReference>